<reference evidence="2 3" key="1">
    <citation type="journal article" date="2014" name="PLoS Genet.">
        <title>Phylogenetically driven sequencing of extremely halophilic archaea reveals strategies for static and dynamic osmo-response.</title>
        <authorList>
            <person name="Becker E.A."/>
            <person name="Seitzer P.M."/>
            <person name="Tritt A."/>
            <person name="Larsen D."/>
            <person name="Krusor M."/>
            <person name="Yao A.I."/>
            <person name="Wu D."/>
            <person name="Madern D."/>
            <person name="Eisen J.A."/>
            <person name="Darling A.E."/>
            <person name="Facciotti M.T."/>
        </authorList>
    </citation>
    <scope>NUCLEOTIDE SEQUENCE [LARGE SCALE GENOMIC DNA]</scope>
    <source>
        <strain evidence="2 3">JCM 10879</strain>
    </source>
</reference>
<feature type="region of interest" description="Disordered" evidence="1">
    <location>
        <begin position="22"/>
        <end position="60"/>
    </location>
</feature>
<evidence type="ECO:0000313" key="2">
    <source>
        <dbReference type="EMBL" id="EMA42582.1"/>
    </source>
</evidence>
<dbReference type="AlphaFoldDB" id="M0M9X4"/>
<protein>
    <submittedName>
        <fullName evidence="2">Uncharacterized protein</fullName>
    </submittedName>
</protein>
<evidence type="ECO:0000313" key="3">
    <source>
        <dbReference type="Proteomes" id="UP000011607"/>
    </source>
</evidence>
<dbReference type="OrthoDB" id="205583at2157"/>
<dbReference type="EMBL" id="AOMA01000049">
    <property type="protein sequence ID" value="EMA42582.1"/>
    <property type="molecule type" value="Genomic_DNA"/>
</dbReference>
<dbReference type="STRING" id="1227454.C446_03943"/>
<feature type="compositionally biased region" description="Basic and acidic residues" evidence="1">
    <location>
        <begin position="152"/>
        <end position="170"/>
    </location>
</feature>
<feature type="compositionally biased region" description="Acidic residues" evidence="1">
    <location>
        <begin position="171"/>
        <end position="195"/>
    </location>
</feature>
<sequence>MNQSRTEPTDERVAELLEAADAVGERLVSSDRDSATERDAESGGEPAADPLLEAAERADTLVATADPSALLEAVGLDTLPDGSEPASMPDAIARGDPDAVEDLERLLSLARLADRSDEEEAEIGAATSGLRAVTEDDEGDEGDDGDEFGDNEAGKAEHDRSVEDERRGESVDDEPTAGDDGDGIDPEVEDTEDEATTGPEVEVEDRLRDALESDIANFGDGVERLQEGLEAIGGGEADTEGEGDRDDASESDPEANELDHEGRLGGEGATAESEDDDLLDPDLGSSGRESPDGAARHSTVAPSPSKRADMSAVRRFSTMPDSNDGTGDEK</sequence>
<comment type="caution">
    <text evidence="2">The sequence shown here is derived from an EMBL/GenBank/DDBJ whole genome shotgun (WGS) entry which is preliminary data.</text>
</comment>
<organism evidence="2 3">
    <name type="scientific">Halobiforma nitratireducens JCM 10879</name>
    <dbReference type="NCBI Taxonomy" id="1227454"/>
    <lineage>
        <taxon>Archaea</taxon>
        <taxon>Methanobacteriati</taxon>
        <taxon>Methanobacteriota</taxon>
        <taxon>Stenosarchaea group</taxon>
        <taxon>Halobacteria</taxon>
        <taxon>Halobacteriales</taxon>
        <taxon>Natrialbaceae</taxon>
        <taxon>Halobiforma</taxon>
    </lineage>
</organism>
<dbReference type="PATRIC" id="fig|1227454.3.peg.765"/>
<keyword evidence="3" id="KW-1185">Reference proteome</keyword>
<dbReference type="eggNOG" id="arCOG10726">
    <property type="taxonomic scope" value="Archaea"/>
</dbReference>
<name>M0M9X4_9EURY</name>
<feature type="region of interest" description="Disordered" evidence="1">
    <location>
        <begin position="217"/>
        <end position="330"/>
    </location>
</feature>
<feature type="region of interest" description="Disordered" evidence="1">
    <location>
        <begin position="77"/>
        <end position="205"/>
    </location>
</feature>
<feature type="compositionally biased region" description="Polar residues" evidence="1">
    <location>
        <begin position="319"/>
        <end position="330"/>
    </location>
</feature>
<proteinExistence type="predicted"/>
<feature type="compositionally biased region" description="Basic and acidic residues" evidence="1">
    <location>
        <begin position="93"/>
        <end position="105"/>
    </location>
</feature>
<dbReference type="RefSeq" id="WP_006671748.1">
    <property type="nucleotide sequence ID" value="NZ_AOMA01000049.1"/>
</dbReference>
<feature type="compositionally biased region" description="Acidic residues" evidence="1">
    <location>
        <begin position="135"/>
        <end position="150"/>
    </location>
</feature>
<feature type="compositionally biased region" description="Basic and acidic residues" evidence="1">
    <location>
        <begin position="28"/>
        <end position="41"/>
    </location>
</feature>
<accession>M0M9X4</accession>
<gene>
    <name evidence="2" type="ORF">C446_03943</name>
</gene>
<evidence type="ECO:0000256" key="1">
    <source>
        <dbReference type="SAM" id="MobiDB-lite"/>
    </source>
</evidence>
<feature type="compositionally biased region" description="Acidic residues" evidence="1">
    <location>
        <begin position="237"/>
        <end position="256"/>
    </location>
</feature>
<dbReference type="Proteomes" id="UP000011607">
    <property type="component" value="Unassembled WGS sequence"/>
</dbReference>